<evidence type="ECO:0000313" key="3">
    <source>
        <dbReference type="Proteomes" id="UP000675409"/>
    </source>
</evidence>
<protein>
    <submittedName>
        <fullName evidence="2">Uncharacterized protein</fullName>
    </submittedName>
</protein>
<feature type="region of interest" description="Disordered" evidence="1">
    <location>
        <begin position="60"/>
        <end position="91"/>
    </location>
</feature>
<organism evidence="2 3">
    <name type="scientific">Myceligenerans indicum</name>
    <dbReference type="NCBI Taxonomy" id="2593663"/>
    <lineage>
        <taxon>Bacteria</taxon>
        <taxon>Bacillati</taxon>
        <taxon>Actinomycetota</taxon>
        <taxon>Actinomycetes</taxon>
        <taxon>Micrococcales</taxon>
        <taxon>Promicromonosporaceae</taxon>
        <taxon>Myceligenerans</taxon>
    </lineage>
</organism>
<dbReference type="EMBL" id="JABBYC010000031">
    <property type="protein sequence ID" value="MBL0887603.1"/>
    <property type="molecule type" value="Genomic_DNA"/>
</dbReference>
<comment type="caution">
    <text evidence="2">The sequence shown here is derived from an EMBL/GenBank/DDBJ whole genome shotgun (WGS) entry which is preliminary data.</text>
</comment>
<gene>
    <name evidence="2" type="ORF">HGK34_15160</name>
</gene>
<evidence type="ECO:0000313" key="2">
    <source>
        <dbReference type="EMBL" id="MBL0887603.1"/>
    </source>
</evidence>
<accession>A0ABS1LN43</accession>
<evidence type="ECO:0000256" key="1">
    <source>
        <dbReference type="SAM" id="MobiDB-lite"/>
    </source>
</evidence>
<dbReference type="Proteomes" id="UP000675409">
    <property type="component" value="Unassembled WGS sequence"/>
</dbReference>
<keyword evidence="3" id="KW-1185">Reference proteome</keyword>
<proteinExistence type="predicted"/>
<feature type="compositionally biased region" description="Low complexity" evidence="1">
    <location>
        <begin position="75"/>
        <end position="91"/>
    </location>
</feature>
<name>A0ABS1LN43_9MICO</name>
<sequence>MWRVAHPFRAGFAVRIIVWFPDDQRAVIALFGNNKAQMGDISYDSVGSRADQAIENYLRARAGDHKPEPQGTEPQGTENNNTQGTTIEEES</sequence>
<dbReference type="RefSeq" id="WP_201848861.1">
    <property type="nucleotide sequence ID" value="NZ_JABBYC010000031.1"/>
</dbReference>
<reference evidence="2 3" key="1">
    <citation type="journal article" date="2021" name="Arch. Microbiol.">
        <title>Myceligenerans indicum sp. nov., an actinobacterium isolated from mangrove sediment of Sundarbans, India.</title>
        <authorList>
            <person name="Asha K."/>
            <person name="Bhadury P."/>
        </authorList>
    </citation>
    <scope>NUCLEOTIDE SEQUENCE [LARGE SCALE GENOMIC DNA]</scope>
    <source>
        <strain evidence="2 3">I2</strain>
    </source>
</reference>